<evidence type="ECO:0000256" key="1">
    <source>
        <dbReference type="SAM" id="Phobius"/>
    </source>
</evidence>
<feature type="transmembrane region" description="Helical" evidence="1">
    <location>
        <begin position="41"/>
        <end position="63"/>
    </location>
</feature>
<sequence>MKCPNCCTRFTLLQRLNTNITTSKEMQCLNCKTKYKKITSFNSLCVGLSYFTSIFIIEMLIKLSTINEFLLILILINILSIIFYIIYILLCDNFVKYEIVTDLYNN</sequence>
<keyword evidence="1" id="KW-0472">Membrane</keyword>
<feature type="transmembrane region" description="Helical" evidence="1">
    <location>
        <begin position="69"/>
        <end position="90"/>
    </location>
</feature>
<reference evidence="2 3" key="1">
    <citation type="submission" date="2015-09" db="EMBL/GenBank/DDBJ databases">
        <authorList>
            <consortium name="Pathogen Informatics"/>
        </authorList>
    </citation>
    <scope>NUCLEOTIDE SEQUENCE [LARGE SCALE GENOMIC DNA]</scope>
    <source>
        <strain evidence="2 3">2789STDY5834858</strain>
    </source>
</reference>
<keyword evidence="1" id="KW-1133">Transmembrane helix</keyword>
<keyword evidence="1" id="KW-0812">Transmembrane</keyword>
<evidence type="ECO:0000313" key="3">
    <source>
        <dbReference type="Proteomes" id="UP000095488"/>
    </source>
</evidence>
<keyword evidence="3" id="KW-1185">Reference proteome</keyword>
<comment type="caution">
    <text evidence="2">The sequence shown here is derived from an EMBL/GenBank/DDBJ whole genome shotgun (WGS) entry which is preliminary data.</text>
</comment>
<dbReference type="EMBL" id="CYZR01000002">
    <property type="protein sequence ID" value="CUN65724.1"/>
    <property type="molecule type" value="Genomic_DNA"/>
</dbReference>
<dbReference type="Proteomes" id="UP000095488">
    <property type="component" value="Unassembled WGS sequence"/>
</dbReference>
<protein>
    <submittedName>
        <fullName evidence="2">Cxxc_20_cxxc protein</fullName>
    </submittedName>
</protein>
<name>A0ABM9UNJ9_SARVE</name>
<gene>
    <name evidence="2" type="ORF">ERS852473_00766</name>
</gene>
<accession>A0ABM9UNJ9</accession>
<evidence type="ECO:0000313" key="2">
    <source>
        <dbReference type="EMBL" id="CUN65724.1"/>
    </source>
</evidence>
<organism evidence="2 3">
    <name type="scientific">Sarcina ventriculi</name>
    <name type="common">Clostridium ventriculi</name>
    <dbReference type="NCBI Taxonomy" id="1267"/>
    <lineage>
        <taxon>Bacteria</taxon>
        <taxon>Bacillati</taxon>
        <taxon>Bacillota</taxon>
        <taxon>Clostridia</taxon>
        <taxon>Eubacteriales</taxon>
        <taxon>Clostridiaceae</taxon>
        <taxon>Sarcina</taxon>
    </lineage>
</organism>
<proteinExistence type="predicted"/>